<evidence type="ECO:0000313" key="3">
    <source>
        <dbReference type="EMBL" id="GEL10585.1"/>
    </source>
</evidence>
<evidence type="ECO:0000313" key="7">
    <source>
        <dbReference type="Proteomes" id="UP000182367"/>
    </source>
</evidence>
<feature type="transmembrane region" description="Helical" evidence="1">
    <location>
        <begin position="329"/>
        <end position="347"/>
    </location>
</feature>
<dbReference type="Proteomes" id="UP000093226">
    <property type="component" value="Unassembled WGS sequence"/>
</dbReference>
<dbReference type="GO" id="GO:0000155">
    <property type="term" value="F:phosphorelay sensor kinase activity"/>
    <property type="evidence" value="ECO:0007669"/>
    <property type="project" value="InterPro"/>
</dbReference>
<evidence type="ECO:0000313" key="5">
    <source>
        <dbReference type="EMBL" id="SDI62301.1"/>
    </source>
</evidence>
<dbReference type="Gene3D" id="3.30.565.10">
    <property type="entry name" value="Histidine kinase-like ATPase, C-terminal domain"/>
    <property type="match status" value="1"/>
</dbReference>
<dbReference type="PANTHER" id="PTHR34220:SF7">
    <property type="entry name" value="SENSOR HISTIDINE KINASE YPDA"/>
    <property type="match status" value="1"/>
</dbReference>
<dbReference type="EMBL" id="FNEO01000001">
    <property type="protein sequence ID" value="SDI62301.1"/>
    <property type="molecule type" value="Genomic_DNA"/>
</dbReference>
<evidence type="ECO:0000313" key="4">
    <source>
        <dbReference type="EMBL" id="OCB71555.1"/>
    </source>
</evidence>
<feature type="transmembrane region" description="Helical" evidence="1">
    <location>
        <begin position="298"/>
        <end position="317"/>
    </location>
</feature>
<keyword evidence="5" id="KW-0418">Kinase</keyword>
<dbReference type="RefSeq" id="WP_066328266.1">
    <property type="nucleotide sequence ID" value="NZ_BJVF01000001.1"/>
</dbReference>
<dbReference type="AlphaFoldDB" id="A0A1B9DPF2"/>
<evidence type="ECO:0000256" key="1">
    <source>
        <dbReference type="SAM" id="Phobius"/>
    </source>
</evidence>
<dbReference type="InterPro" id="IPR050640">
    <property type="entry name" value="Bact_2-comp_sensor_kinase"/>
</dbReference>
<keyword evidence="1" id="KW-0812">Transmembrane</keyword>
<evidence type="ECO:0000313" key="6">
    <source>
        <dbReference type="Proteomes" id="UP000093226"/>
    </source>
</evidence>
<dbReference type="OrthoDB" id="6190788at2"/>
<reference evidence="3 8" key="4">
    <citation type="submission" date="2019-07" db="EMBL/GenBank/DDBJ databases">
        <title>Whole genome shotgun sequence of Flavobacterium glycines NBRC 105008.</title>
        <authorList>
            <person name="Hosoyama A."/>
            <person name="Uohara A."/>
            <person name="Ohji S."/>
            <person name="Ichikawa N."/>
        </authorList>
    </citation>
    <scope>NUCLEOTIDE SEQUENCE [LARGE SCALE GENOMIC DNA]</scope>
    <source>
        <strain evidence="3 8">NBRC 105008</strain>
    </source>
</reference>
<sequence>MKKLIVLILILVITSFVVVSKDSTPLNVELAFNKNGNPNDTVYVKTPDVNSEKYKWEYIKDRLFDGETENVYKIKGPILISLENASQQDSIIIKEIIQELRIIIPNKTIDFFTSFVGKPIESVLKNNYNTLFKGIPVYSLMGSTIQIEFDPNPNHSVTVEAQGLNAVKVPNDLGNISSSRFFRDQVLNDRNGPYYIFIDINKVLFHEERKLYIQYEFLRSLCFVRDDKILSEESSVNNIFNSIKHKPENSKLTDADKFLLQKLYSDNFIEQFKTYMYANYPWRYASSFTNKKMHEFKVWGIISALGLLVFALMFSYFQDRKYKYSYLNYLLPVFLILLHLVNLVNLYDYLTSFNSVIGWNSQILFQIPFAIVLSVLISFILWGLEKISIKGNERISYQLVLKVIFTFVSFTAPLTLIFLESDREGFFEFILPYVFFSAGLAIGRGILLYLNHYSESLVKEKDFELSRLREAKAEAEFKTLQSQINPHFLYNALNSIAGLAHIDADKTEKMALSLSDLFRHSINRKGAKVNTVGDELNLVQNYLEIEQIRFGDRLDFSIDVDDDLLKVEIPMFVLQPLVENAIKHGISKIEGQGKIVLKVSKKDKGILISIQDNGPDFSEGLLSGHGLQTVYDLLRFSYGDKAEMSWRNQPQKEITIFIANV</sequence>
<keyword evidence="1" id="KW-1133">Transmembrane helix</keyword>
<dbReference type="GO" id="GO:0016020">
    <property type="term" value="C:membrane"/>
    <property type="evidence" value="ECO:0007669"/>
    <property type="project" value="InterPro"/>
</dbReference>
<reference evidence="5 7" key="3">
    <citation type="submission" date="2016-10" db="EMBL/GenBank/DDBJ databases">
        <authorList>
            <person name="Varghese N."/>
            <person name="Submissions S."/>
        </authorList>
    </citation>
    <scope>NUCLEOTIDE SEQUENCE [LARGE SCALE GENOMIC DNA]</scope>
    <source>
        <strain evidence="5 7">Gm-149</strain>
    </source>
</reference>
<dbReference type="InterPro" id="IPR010559">
    <property type="entry name" value="Sig_transdc_His_kin_internal"/>
</dbReference>
<dbReference type="Proteomes" id="UP000321579">
    <property type="component" value="Unassembled WGS sequence"/>
</dbReference>
<feature type="transmembrane region" description="Helical" evidence="1">
    <location>
        <begin position="430"/>
        <end position="450"/>
    </location>
</feature>
<evidence type="ECO:0000313" key="8">
    <source>
        <dbReference type="Proteomes" id="UP000321579"/>
    </source>
</evidence>
<feature type="domain" description="Signal transduction histidine kinase internal region" evidence="2">
    <location>
        <begin position="475"/>
        <end position="554"/>
    </location>
</feature>
<protein>
    <submittedName>
        <fullName evidence="5">Histidine kinase</fullName>
    </submittedName>
</protein>
<dbReference type="EMBL" id="LVEO01000018">
    <property type="protein sequence ID" value="OCB71555.1"/>
    <property type="molecule type" value="Genomic_DNA"/>
</dbReference>
<dbReference type="Proteomes" id="UP000182367">
    <property type="component" value="Unassembled WGS sequence"/>
</dbReference>
<keyword evidence="7" id="KW-1185">Reference proteome</keyword>
<comment type="caution">
    <text evidence="4">The sequence shown here is derived from an EMBL/GenBank/DDBJ whole genome shotgun (WGS) entry which is preliminary data.</text>
</comment>
<reference evidence="6" key="1">
    <citation type="submission" date="2016-03" db="EMBL/GenBank/DDBJ databases">
        <title>Draft genome sequence of Paenibacillus glacialis DSM 22343.</title>
        <authorList>
            <person name="Shin S.-K."/>
            <person name="Yi H."/>
        </authorList>
    </citation>
    <scope>NUCLEOTIDE SEQUENCE [LARGE SCALE GENOMIC DNA]</scope>
    <source>
        <strain evidence="6">NBRC 105008</strain>
    </source>
</reference>
<dbReference type="STRING" id="551990.SAMN05192550_0374"/>
<reference evidence="4" key="2">
    <citation type="submission" date="2016-03" db="EMBL/GenBank/DDBJ databases">
        <authorList>
            <person name="Ploux O."/>
        </authorList>
    </citation>
    <scope>NUCLEOTIDE SEQUENCE</scope>
    <source>
        <strain evidence="4">NBRC 105008</strain>
    </source>
</reference>
<gene>
    <name evidence="4" type="ORF">FBGL_09970</name>
    <name evidence="3" type="ORF">FGL01_13240</name>
    <name evidence="5" type="ORF">SAMN05192550_0374</name>
</gene>
<dbReference type="PANTHER" id="PTHR34220">
    <property type="entry name" value="SENSOR HISTIDINE KINASE YPDA"/>
    <property type="match status" value="1"/>
</dbReference>
<dbReference type="EMBL" id="BJVF01000001">
    <property type="protein sequence ID" value="GEL10585.1"/>
    <property type="molecule type" value="Genomic_DNA"/>
</dbReference>
<keyword evidence="5" id="KW-0808">Transferase</keyword>
<keyword evidence="1" id="KW-0472">Membrane</keyword>
<feature type="transmembrane region" description="Helical" evidence="1">
    <location>
        <begin position="396"/>
        <end position="418"/>
    </location>
</feature>
<accession>A0A1B9DPF2</accession>
<proteinExistence type="predicted"/>
<feature type="transmembrane region" description="Helical" evidence="1">
    <location>
        <begin position="363"/>
        <end position="384"/>
    </location>
</feature>
<name>A0A1B9DPF2_9FLAO</name>
<evidence type="ECO:0000259" key="2">
    <source>
        <dbReference type="Pfam" id="PF06580"/>
    </source>
</evidence>
<dbReference type="InterPro" id="IPR036890">
    <property type="entry name" value="HATPase_C_sf"/>
</dbReference>
<organism evidence="4 6">
    <name type="scientific">Flavobacterium glycines</name>
    <dbReference type="NCBI Taxonomy" id="551990"/>
    <lineage>
        <taxon>Bacteria</taxon>
        <taxon>Pseudomonadati</taxon>
        <taxon>Bacteroidota</taxon>
        <taxon>Flavobacteriia</taxon>
        <taxon>Flavobacteriales</taxon>
        <taxon>Flavobacteriaceae</taxon>
        <taxon>Flavobacterium</taxon>
    </lineage>
</organism>
<dbReference type="Pfam" id="PF06580">
    <property type="entry name" value="His_kinase"/>
    <property type="match status" value="1"/>
</dbReference>
<dbReference type="SUPFAM" id="SSF55874">
    <property type="entry name" value="ATPase domain of HSP90 chaperone/DNA topoisomerase II/histidine kinase"/>
    <property type="match status" value="1"/>
</dbReference>